<name>A0ABT6RC36_9BACT</name>
<comment type="caution">
    <text evidence="9">The sequence shown here is derived from an EMBL/GenBank/DDBJ whole genome shotgun (WGS) entry which is preliminary data.</text>
</comment>
<keyword evidence="6" id="KW-0326">Glycosidase</keyword>
<dbReference type="PIRSF" id="PIRSF001092">
    <property type="entry name" value="Alpha-L-fucosidase"/>
    <property type="match status" value="1"/>
</dbReference>
<evidence type="ECO:0000313" key="9">
    <source>
        <dbReference type="EMBL" id="MDI3319956.1"/>
    </source>
</evidence>
<evidence type="ECO:0000313" key="10">
    <source>
        <dbReference type="Proteomes" id="UP001226434"/>
    </source>
</evidence>
<feature type="domain" description="Glycoside hydrolase family 29 N-terminal" evidence="8">
    <location>
        <begin position="19"/>
        <end position="348"/>
    </location>
</feature>
<dbReference type="Proteomes" id="UP001226434">
    <property type="component" value="Unassembled WGS sequence"/>
</dbReference>
<dbReference type="Gene3D" id="3.20.20.80">
    <property type="entry name" value="Glycosidases"/>
    <property type="match status" value="1"/>
</dbReference>
<dbReference type="PANTHER" id="PTHR10030:SF37">
    <property type="entry name" value="ALPHA-L-FUCOSIDASE-RELATED"/>
    <property type="match status" value="1"/>
</dbReference>
<gene>
    <name evidence="9" type="ORF">QJ048_09245</name>
</gene>
<evidence type="ECO:0000256" key="4">
    <source>
        <dbReference type="ARBA" id="ARBA00022729"/>
    </source>
</evidence>
<evidence type="ECO:0000256" key="1">
    <source>
        <dbReference type="ARBA" id="ARBA00004071"/>
    </source>
</evidence>
<sequence length="434" mass="49445">MKQLLPIVLFAALCPLLSKAQPNYTPTAENLRNREEFQNDKFGIFIHWGIYSMLADGEWALQTKNLKQKNYEQLASGFYPSKFNADYWVASIKASGAKYICITSRHHDGFSMFDTKYSDYNIVKATPFKRDILKELSDACAKQGIRLHVYYSHLDWGREDYPVGRTGHNTGRTGKSQNYDSYFKFMNNQLTEILTNYGKIGAIWFDGKWDQDQNKNFDWRLDEQYALIHSLQPACMIGNNHHEATISGEDFQMFEKDLPGQNTTGFADEQKVGALPMETCETMNNSWGYNINDNNFKSTKDIVQYLVKAAGNNANFLLNVGPQPNGEIPATSIQRLKEVGDWMHTYGETVYGTRGGIVSPRVWGVTTQNGNRLFVHILKLQDNVLFVPLKDKKVKKATVFATKVPLKFTQNQDGLVITLDKVPDEIDYVVELGM</sequence>
<dbReference type="SUPFAM" id="SSF51445">
    <property type="entry name" value="(Trans)glycosidases"/>
    <property type="match status" value="1"/>
</dbReference>
<dbReference type="Pfam" id="PF01120">
    <property type="entry name" value="Alpha_L_fucos"/>
    <property type="match status" value="1"/>
</dbReference>
<dbReference type="EC" id="3.2.1.51" evidence="3"/>
<dbReference type="InterPro" id="IPR016286">
    <property type="entry name" value="FUC_metazoa-typ"/>
</dbReference>
<organism evidence="9 10">
    <name type="scientific">Pinibacter soli</name>
    <dbReference type="NCBI Taxonomy" id="3044211"/>
    <lineage>
        <taxon>Bacteria</taxon>
        <taxon>Pseudomonadati</taxon>
        <taxon>Bacteroidota</taxon>
        <taxon>Chitinophagia</taxon>
        <taxon>Chitinophagales</taxon>
        <taxon>Chitinophagaceae</taxon>
        <taxon>Pinibacter</taxon>
    </lineage>
</organism>
<dbReference type="EMBL" id="JASBRG010000005">
    <property type="protein sequence ID" value="MDI3319956.1"/>
    <property type="molecule type" value="Genomic_DNA"/>
</dbReference>
<evidence type="ECO:0000256" key="5">
    <source>
        <dbReference type="ARBA" id="ARBA00022801"/>
    </source>
</evidence>
<dbReference type="PANTHER" id="PTHR10030">
    <property type="entry name" value="ALPHA-L-FUCOSIDASE"/>
    <property type="match status" value="1"/>
</dbReference>
<keyword evidence="5" id="KW-0378">Hydrolase</keyword>
<reference evidence="9 10" key="1">
    <citation type="submission" date="2023-05" db="EMBL/GenBank/DDBJ databases">
        <title>Genome sequence of Pinibacter sp. MAH-24.</title>
        <authorList>
            <person name="Huq M.A."/>
        </authorList>
    </citation>
    <scope>NUCLEOTIDE SEQUENCE [LARGE SCALE GENOMIC DNA]</scope>
    <source>
        <strain evidence="9 10">MAH-24</strain>
    </source>
</reference>
<evidence type="ECO:0000256" key="3">
    <source>
        <dbReference type="ARBA" id="ARBA00012662"/>
    </source>
</evidence>
<keyword evidence="10" id="KW-1185">Reference proteome</keyword>
<dbReference type="InterPro" id="IPR057739">
    <property type="entry name" value="Glyco_hydro_29_N"/>
</dbReference>
<feature type="chain" id="PRO_5046784028" description="alpha-L-fucosidase" evidence="7">
    <location>
        <begin position="21"/>
        <end position="434"/>
    </location>
</feature>
<evidence type="ECO:0000256" key="7">
    <source>
        <dbReference type="SAM" id="SignalP"/>
    </source>
</evidence>
<evidence type="ECO:0000259" key="8">
    <source>
        <dbReference type="Pfam" id="PF01120"/>
    </source>
</evidence>
<evidence type="ECO:0000256" key="6">
    <source>
        <dbReference type="ARBA" id="ARBA00023295"/>
    </source>
</evidence>
<dbReference type="PRINTS" id="PR00741">
    <property type="entry name" value="GLHYDRLASE29"/>
</dbReference>
<feature type="signal peptide" evidence="7">
    <location>
        <begin position="1"/>
        <end position="20"/>
    </location>
</feature>
<proteinExistence type="inferred from homology"/>
<dbReference type="InterPro" id="IPR017853">
    <property type="entry name" value="GH"/>
</dbReference>
<comment type="function">
    <text evidence="1">Alpha-L-fucosidase is responsible for hydrolyzing the alpha-1,6-linked fucose joined to the reducing-end N-acetylglucosamine of the carbohydrate moieties of glycoproteins.</text>
</comment>
<evidence type="ECO:0000256" key="2">
    <source>
        <dbReference type="ARBA" id="ARBA00007951"/>
    </source>
</evidence>
<accession>A0ABT6RC36</accession>
<keyword evidence="4 7" id="KW-0732">Signal</keyword>
<protein>
    <recommendedName>
        <fullName evidence="3">alpha-L-fucosidase</fullName>
        <ecNumber evidence="3">3.2.1.51</ecNumber>
    </recommendedName>
</protein>
<dbReference type="SMART" id="SM00812">
    <property type="entry name" value="Alpha_L_fucos"/>
    <property type="match status" value="1"/>
</dbReference>
<comment type="similarity">
    <text evidence="2">Belongs to the glycosyl hydrolase 29 family.</text>
</comment>
<dbReference type="RefSeq" id="WP_282334056.1">
    <property type="nucleotide sequence ID" value="NZ_JASBRG010000005.1"/>
</dbReference>
<dbReference type="InterPro" id="IPR000933">
    <property type="entry name" value="Glyco_hydro_29"/>
</dbReference>